<dbReference type="Proteomes" id="UP000002640">
    <property type="component" value="Unassembled WGS sequence"/>
</dbReference>
<protein>
    <submittedName>
        <fullName evidence="2">Uncharacterized protein</fullName>
    </submittedName>
</protein>
<organism evidence="2 3">
    <name type="scientific">Phytophthora sojae (strain P6497)</name>
    <name type="common">Soybean stem and root rot agent</name>
    <name type="synonym">Phytophthora megasperma f. sp. glycines</name>
    <dbReference type="NCBI Taxonomy" id="1094619"/>
    <lineage>
        <taxon>Eukaryota</taxon>
        <taxon>Sar</taxon>
        <taxon>Stramenopiles</taxon>
        <taxon>Oomycota</taxon>
        <taxon>Peronosporomycetes</taxon>
        <taxon>Peronosporales</taxon>
        <taxon>Peronosporaceae</taxon>
        <taxon>Phytophthora</taxon>
    </lineage>
</organism>
<feature type="non-terminal residue" evidence="2">
    <location>
        <position position="1"/>
    </location>
</feature>
<dbReference type="GeneID" id="20640277"/>
<proteinExistence type="predicted"/>
<reference evidence="2 3" key="1">
    <citation type="journal article" date="2006" name="Science">
        <title>Phytophthora genome sequences uncover evolutionary origins and mechanisms of pathogenesis.</title>
        <authorList>
            <person name="Tyler B.M."/>
            <person name="Tripathy S."/>
            <person name="Zhang X."/>
            <person name="Dehal P."/>
            <person name="Jiang R.H."/>
            <person name="Aerts A."/>
            <person name="Arredondo F.D."/>
            <person name="Baxter L."/>
            <person name="Bensasson D."/>
            <person name="Beynon J.L."/>
            <person name="Chapman J."/>
            <person name="Damasceno C.M."/>
            <person name="Dorrance A.E."/>
            <person name="Dou D."/>
            <person name="Dickerman A.W."/>
            <person name="Dubchak I.L."/>
            <person name="Garbelotto M."/>
            <person name="Gijzen M."/>
            <person name="Gordon S.G."/>
            <person name="Govers F."/>
            <person name="Grunwald N.J."/>
            <person name="Huang W."/>
            <person name="Ivors K.L."/>
            <person name="Jones R.W."/>
            <person name="Kamoun S."/>
            <person name="Krampis K."/>
            <person name="Lamour K.H."/>
            <person name="Lee M.K."/>
            <person name="McDonald W.H."/>
            <person name="Medina M."/>
            <person name="Meijer H.J."/>
            <person name="Nordberg E.K."/>
            <person name="Maclean D.J."/>
            <person name="Ospina-Giraldo M.D."/>
            <person name="Morris P.F."/>
            <person name="Phuntumart V."/>
            <person name="Putnam N.H."/>
            <person name="Rash S."/>
            <person name="Rose J.K."/>
            <person name="Sakihama Y."/>
            <person name="Salamov A.A."/>
            <person name="Savidor A."/>
            <person name="Scheuring C.F."/>
            <person name="Smith B.M."/>
            <person name="Sobral B.W."/>
            <person name="Terry A."/>
            <person name="Torto-Alalibo T.A."/>
            <person name="Win J."/>
            <person name="Xu Z."/>
            <person name="Zhang H."/>
            <person name="Grigoriev I.V."/>
            <person name="Rokhsar D.S."/>
            <person name="Boore J.L."/>
        </authorList>
    </citation>
    <scope>NUCLEOTIDE SEQUENCE [LARGE SCALE GENOMIC DNA]</scope>
    <source>
        <strain evidence="2 3">P6497</strain>
    </source>
</reference>
<dbReference type="AlphaFoldDB" id="G4ZQ82"/>
<evidence type="ECO:0000313" key="2">
    <source>
        <dbReference type="EMBL" id="EGZ14793.1"/>
    </source>
</evidence>
<evidence type="ECO:0000256" key="1">
    <source>
        <dbReference type="SAM" id="Phobius"/>
    </source>
</evidence>
<keyword evidence="1" id="KW-0812">Transmembrane</keyword>
<feature type="transmembrane region" description="Helical" evidence="1">
    <location>
        <begin position="51"/>
        <end position="71"/>
    </location>
</feature>
<dbReference type="RefSeq" id="XP_009528542.1">
    <property type="nucleotide sequence ID" value="XM_009530247.1"/>
</dbReference>
<dbReference type="EMBL" id="JH159155">
    <property type="protein sequence ID" value="EGZ14793.1"/>
    <property type="molecule type" value="Genomic_DNA"/>
</dbReference>
<name>G4ZQ82_PHYSP</name>
<keyword evidence="1" id="KW-1133">Transmembrane helix</keyword>
<dbReference type="InParanoid" id="G4ZQ82"/>
<accession>G4ZQ82</accession>
<gene>
    <name evidence="2" type="ORF">PHYSODRAFT_286188</name>
</gene>
<sequence length="77" mass="9099">LAPPSRRRAKPWWRRVRCFRPPHRFCSLGSARYSGHYSFPRRLLSWPTNHTVSASTPLFFSLVLFLRLMLIPLSTFP</sequence>
<keyword evidence="3" id="KW-1185">Reference proteome</keyword>
<evidence type="ECO:0000313" key="3">
    <source>
        <dbReference type="Proteomes" id="UP000002640"/>
    </source>
</evidence>
<keyword evidence="1" id="KW-0472">Membrane</keyword>
<dbReference type="KEGG" id="psoj:PHYSODRAFT_286188"/>